<proteinExistence type="inferred from homology"/>
<organism evidence="7 8">
    <name type="scientific">Neobacillus niacini</name>
    <dbReference type="NCBI Taxonomy" id="86668"/>
    <lineage>
        <taxon>Bacteria</taxon>
        <taxon>Bacillati</taxon>
        <taxon>Bacillota</taxon>
        <taxon>Bacilli</taxon>
        <taxon>Bacillales</taxon>
        <taxon>Bacillaceae</taxon>
        <taxon>Neobacillus</taxon>
    </lineage>
</organism>
<dbReference type="InterPro" id="IPR012681">
    <property type="entry name" value="NCS1"/>
</dbReference>
<keyword evidence="3 6" id="KW-0812">Transmembrane</keyword>
<dbReference type="Pfam" id="PF02133">
    <property type="entry name" value="Transp_cyt_pur"/>
    <property type="match status" value="1"/>
</dbReference>
<evidence type="ECO:0000256" key="1">
    <source>
        <dbReference type="ARBA" id="ARBA00004141"/>
    </source>
</evidence>
<comment type="similarity">
    <text evidence="2">Belongs to the purine-cytosine permease (2.A.39) family.</text>
</comment>
<gene>
    <name evidence="7" type="ORF">F4694_002393</name>
</gene>
<evidence type="ECO:0000256" key="3">
    <source>
        <dbReference type="ARBA" id="ARBA00022692"/>
    </source>
</evidence>
<accession>A0A852TA28</accession>
<evidence type="ECO:0000256" key="6">
    <source>
        <dbReference type="SAM" id="Phobius"/>
    </source>
</evidence>
<evidence type="ECO:0000313" key="7">
    <source>
        <dbReference type="EMBL" id="NYE05640.1"/>
    </source>
</evidence>
<protein>
    <submittedName>
        <fullName evidence="7">Allantoin permease</fullName>
    </submittedName>
</protein>
<dbReference type="AlphaFoldDB" id="A0A852TA28"/>
<feature type="transmembrane region" description="Helical" evidence="6">
    <location>
        <begin position="349"/>
        <end position="367"/>
    </location>
</feature>
<reference evidence="8" key="2">
    <citation type="submission" date="2020-08" db="EMBL/GenBank/DDBJ databases">
        <title>The Agave Microbiome: Exploring the role of microbial communities in plant adaptations to desert environments.</title>
        <authorList>
            <person name="Partida-Martinez L.P."/>
        </authorList>
    </citation>
    <scope>NUCLEOTIDE SEQUENCE [LARGE SCALE GENOMIC DNA]</scope>
    <source>
        <strain evidence="8">AT2.8</strain>
    </source>
</reference>
<evidence type="ECO:0000256" key="5">
    <source>
        <dbReference type="ARBA" id="ARBA00023136"/>
    </source>
</evidence>
<feature type="transmembrane region" description="Helical" evidence="6">
    <location>
        <begin position="268"/>
        <end position="295"/>
    </location>
</feature>
<feature type="transmembrane region" description="Helical" evidence="6">
    <location>
        <begin position="47"/>
        <end position="80"/>
    </location>
</feature>
<dbReference type="InterPro" id="IPR001248">
    <property type="entry name" value="Pur-cyt_permease"/>
</dbReference>
<dbReference type="PANTHER" id="PTHR30618">
    <property type="entry name" value="NCS1 FAMILY PURINE/PYRIMIDINE TRANSPORTER"/>
    <property type="match status" value="1"/>
</dbReference>
<dbReference type="InterPro" id="IPR045225">
    <property type="entry name" value="Uracil/uridine/allantoin_perm"/>
</dbReference>
<evidence type="ECO:0000313" key="8">
    <source>
        <dbReference type="Proteomes" id="UP000548423"/>
    </source>
</evidence>
<dbReference type="NCBIfam" id="TIGR00800">
    <property type="entry name" value="ncs1"/>
    <property type="match status" value="1"/>
</dbReference>
<feature type="transmembrane region" description="Helical" evidence="6">
    <location>
        <begin position="227"/>
        <end position="247"/>
    </location>
</feature>
<reference evidence="8" key="1">
    <citation type="submission" date="2020-07" db="EMBL/GenBank/DDBJ databases">
        <authorList>
            <person name="Partida-Martinez L."/>
            <person name="Huntemann M."/>
            <person name="Clum A."/>
            <person name="Wang J."/>
            <person name="Palaniappan K."/>
            <person name="Ritter S."/>
            <person name="Chen I.-M."/>
            <person name="Stamatis D."/>
            <person name="Reddy T."/>
            <person name="O'Malley R."/>
            <person name="Daum C."/>
            <person name="Shapiro N."/>
            <person name="Ivanova N."/>
            <person name="Kyrpides N."/>
            <person name="Woyke T."/>
        </authorList>
    </citation>
    <scope>NUCLEOTIDE SEQUENCE [LARGE SCALE GENOMIC DNA]</scope>
    <source>
        <strain evidence="8">AT2.8</strain>
    </source>
</reference>
<comment type="subcellular location">
    <subcellularLocation>
        <location evidence="1">Membrane</location>
        <topology evidence="1">Multi-pass membrane protein</topology>
    </subcellularLocation>
</comment>
<feature type="transmembrane region" description="Helical" evidence="6">
    <location>
        <begin position="100"/>
        <end position="123"/>
    </location>
</feature>
<keyword evidence="4 6" id="KW-1133">Transmembrane helix</keyword>
<feature type="transmembrane region" description="Helical" evidence="6">
    <location>
        <begin position="419"/>
        <end position="438"/>
    </location>
</feature>
<feature type="transmembrane region" description="Helical" evidence="6">
    <location>
        <begin position="188"/>
        <end position="207"/>
    </location>
</feature>
<feature type="transmembrane region" description="Helical" evidence="6">
    <location>
        <begin position="450"/>
        <end position="469"/>
    </location>
</feature>
<evidence type="ECO:0000256" key="4">
    <source>
        <dbReference type="ARBA" id="ARBA00022989"/>
    </source>
</evidence>
<feature type="transmembrane region" description="Helical" evidence="6">
    <location>
        <begin position="152"/>
        <end position="176"/>
    </location>
</feature>
<dbReference type="Proteomes" id="UP000548423">
    <property type="component" value="Unassembled WGS sequence"/>
</dbReference>
<dbReference type="GO" id="GO:0015205">
    <property type="term" value="F:nucleobase transmembrane transporter activity"/>
    <property type="evidence" value="ECO:0007669"/>
    <property type="project" value="TreeGrafter"/>
</dbReference>
<dbReference type="EMBL" id="JACCBX010000004">
    <property type="protein sequence ID" value="NYE05640.1"/>
    <property type="molecule type" value="Genomic_DNA"/>
</dbReference>
<keyword evidence="5 6" id="KW-0472">Membrane</keyword>
<dbReference type="GO" id="GO:0005886">
    <property type="term" value="C:plasma membrane"/>
    <property type="evidence" value="ECO:0007669"/>
    <property type="project" value="TreeGrafter"/>
</dbReference>
<dbReference type="PANTHER" id="PTHR30618:SF0">
    <property type="entry name" value="PURINE-URACIL PERMEASE NCS1"/>
    <property type="match status" value="1"/>
</dbReference>
<name>A0A852TA28_9BACI</name>
<evidence type="ECO:0000256" key="2">
    <source>
        <dbReference type="ARBA" id="ARBA00008974"/>
    </source>
</evidence>
<comment type="caution">
    <text evidence="7">The sequence shown here is derived from an EMBL/GenBank/DDBJ whole genome shotgun (WGS) entry which is preliminary data.</text>
</comment>
<feature type="transmembrane region" description="Helical" evidence="6">
    <location>
        <begin position="373"/>
        <end position="398"/>
    </location>
</feature>
<dbReference type="Gene3D" id="1.10.4160.10">
    <property type="entry name" value="Hydantoin permease"/>
    <property type="match status" value="1"/>
</dbReference>
<feature type="transmembrane region" description="Helical" evidence="6">
    <location>
        <begin position="307"/>
        <end position="328"/>
    </location>
</feature>
<sequence>MGQSHAKIENQAHYSPDLLPTPSEARTWKIGQFFSIWMGSVHNVPSYVTIGGFFALGLSIWQVFFIIIISSILLSVMMVLNGHAGSKYGIPFSILLRASYGIKGALFPGVLRGVIAAIMWFGLQTYAGSLALSILIGEFWPEYLSLGGNFNFFGLNLSGLLSFLLFWIINVLFIFAGIDRLGKLTKMVSPLIFVVFGGMAIWTIRLAGGIDTIINYSSKGVQGNSSFVFISCVSAILATWVAQILSVSDITRFSRSNKDQSMGQISGLFITYLLFAVASISIIVGSEIAFGVPIWNVLEVVERFDSRFAITLSLLTICLSTLSVNMVGNIIPAGYQLASLFPKRLNFKTGALAAAVIGLFIMPWKLMENPTSIFAFLNIVGGLLSPVIGVTLTNYFLICKKEINLQELYSSNHNRYSNGINLPAMLATIFAGIISLMGNFVPLLGPVTSISWFTGILLAIPLYLALYYINKQFELSAIKE</sequence>